<name>A0A3E2B1I3_9FIRM</name>
<dbReference type="PIRSF" id="PIRSF019455">
    <property type="entry name" value="CopR_AtkY"/>
    <property type="match status" value="1"/>
</dbReference>
<dbReference type="GO" id="GO:0045892">
    <property type="term" value="P:negative regulation of DNA-templated transcription"/>
    <property type="evidence" value="ECO:0007669"/>
    <property type="project" value="InterPro"/>
</dbReference>
<evidence type="ECO:0000256" key="2">
    <source>
        <dbReference type="ARBA" id="ARBA00023015"/>
    </source>
</evidence>
<proteinExistence type="inferred from homology"/>
<reference evidence="5 6" key="1">
    <citation type="submission" date="2018-07" db="EMBL/GenBank/DDBJ databases">
        <title>GABA Modulating Bacteria of the Human Gut Microbiota.</title>
        <authorList>
            <person name="Strandwitz P."/>
            <person name="Kim K.H."/>
            <person name="Terekhova D."/>
            <person name="Liu J.K."/>
            <person name="Sharma A."/>
            <person name="Levering J."/>
            <person name="Mcdonald D."/>
            <person name="Dietrich D."/>
            <person name="Ramadhar T.R."/>
            <person name="Lekbua A."/>
            <person name="Mroue N."/>
            <person name="Liston C."/>
            <person name="Stewart E.J."/>
            <person name="Dubin M.J."/>
            <person name="Zengler K."/>
            <person name="Knight R."/>
            <person name="Gilbert J.A."/>
            <person name="Clardy J."/>
            <person name="Lewis K."/>
        </authorList>
    </citation>
    <scope>NUCLEOTIDE SEQUENCE [LARGE SCALE GENOMIC DNA]</scope>
    <source>
        <strain evidence="5 6">KLE1738</strain>
    </source>
</reference>
<keyword evidence="6" id="KW-1185">Reference proteome</keyword>
<dbReference type="Pfam" id="PF03965">
    <property type="entry name" value="Penicillinase_R"/>
    <property type="match status" value="1"/>
</dbReference>
<comment type="caution">
    <text evidence="5">The sequence shown here is derived from an EMBL/GenBank/DDBJ whole genome shotgun (WGS) entry which is preliminary data.</text>
</comment>
<dbReference type="Gene3D" id="1.10.10.10">
    <property type="entry name" value="Winged helix-like DNA-binding domain superfamily/Winged helix DNA-binding domain"/>
    <property type="match status" value="1"/>
</dbReference>
<protein>
    <submittedName>
        <fullName evidence="5">BlaI/MecI/CopY family transcriptional regulator</fullName>
    </submittedName>
</protein>
<evidence type="ECO:0000313" key="6">
    <source>
        <dbReference type="Proteomes" id="UP000260649"/>
    </source>
</evidence>
<dbReference type="InterPro" id="IPR036388">
    <property type="entry name" value="WH-like_DNA-bd_sf"/>
</dbReference>
<dbReference type="GO" id="GO:0003677">
    <property type="term" value="F:DNA binding"/>
    <property type="evidence" value="ECO:0007669"/>
    <property type="project" value="UniProtKB-KW"/>
</dbReference>
<gene>
    <name evidence="5" type="ORF">DV520_10055</name>
</gene>
<keyword evidence="2" id="KW-0805">Transcription regulation</keyword>
<evidence type="ECO:0000256" key="4">
    <source>
        <dbReference type="ARBA" id="ARBA00023163"/>
    </source>
</evidence>
<dbReference type="SUPFAM" id="SSF46785">
    <property type="entry name" value="Winged helix' DNA-binding domain"/>
    <property type="match status" value="1"/>
</dbReference>
<dbReference type="GeneID" id="97996077"/>
<organism evidence="5 6">
    <name type="scientific">Evtepia gabavorous</name>
    <dbReference type="NCBI Taxonomy" id="2211183"/>
    <lineage>
        <taxon>Bacteria</taxon>
        <taxon>Bacillati</taxon>
        <taxon>Bacillota</taxon>
        <taxon>Clostridia</taxon>
        <taxon>Eubacteriales</taxon>
        <taxon>Evtepia</taxon>
    </lineage>
</organism>
<dbReference type="EMBL" id="QQRQ01000022">
    <property type="protein sequence ID" value="RFT05918.1"/>
    <property type="molecule type" value="Genomic_DNA"/>
</dbReference>
<dbReference type="RefSeq" id="WP_117142624.1">
    <property type="nucleotide sequence ID" value="NZ_CAKXKJ010000005.1"/>
</dbReference>
<keyword evidence="3" id="KW-0238">DNA-binding</keyword>
<evidence type="ECO:0000256" key="1">
    <source>
        <dbReference type="ARBA" id="ARBA00011046"/>
    </source>
</evidence>
<dbReference type="OrthoDB" id="1849040at2"/>
<dbReference type="Gene3D" id="1.10.4040.10">
    <property type="entry name" value="Penicillinase repressor domain"/>
    <property type="match status" value="1"/>
</dbReference>
<keyword evidence="4" id="KW-0804">Transcription</keyword>
<dbReference type="AlphaFoldDB" id="A0A3E2B1I3"/>
<accession>A0A3E2B1I3</accession>
<comment type="similarity">
    <text evidence="1">Belongs to the BlaI transcriptional regulatory family.</text>
</comment>
<evidence type="ECO:0000256" key="3">
    <source>
        <dbReference type="ARBA" id="ARBA00023125"/>
    </source>
</evidence>
<dbReference type="Proteomes" id="UP000260649">
    <property type="component" value="Unassembled WGS sequence"/>
</dbReference>
<dbReference type="InterPro" id="IPR005650">
    <property type="entry name" value="BlaI_family"/>
</dbReference>
<evidence type="ECO:0000313" key="5">
    <source>
        <dbReference type="EMBL" id="RFT05918.1"/>
    </source>
</evidence>
<sequence>MPSRHSKRLGEAELEIMQILWSAQAPLTARQILQQLGDHRTWALSTLMTALSRLGEKGFVRCDRSTRTNLYTPTLSAQTYQAQEGQSFLARLYGNSLPSLVASLYDSRAIGKAELQELRDYLDHLEEDARA</sequence>
<dbReference type="InterPro" id="IPR036390">
    <property type="entry name" value="WH_DNA-bd_sf"/>
</dbReference>